<evidence type="ECO:0000256" key="3">
    <source>
        <dbReference type="ARBA" id="ARBA00022679"/>
    </source>
</evidence>
<dbReference type="InterPro" id="IPR040079">
    <property type="entry name" value="Glutathione_S-Trfase"/>
</dbReference>
<dbReference type="PANTHER" id="PTHR43900:SF88">
    <property type="entry name" value="GLUTATHIONE TRANSFERASE"/>
    <property type="match status" value="1"/>
</dbReference>
<dbReference type="Pfam" id="PF02798">
    <property type="entry name" value="GST_N"/>
    <property type="match status" value="1"/>
</dbReference>
<comment type="similarity">
    <text evidence="1">Belongs to the GST superfamily. Phi family.</text>
</comment>
<dbReference type="SFLD" id="SFLDG00358">
    <property type="entry name" value="Main_(cytGST)"/>
    <property type="match status" value="1"/>
</dbReference>
<evidence type="ECO:0000256" key="2">
    <source>
        <dbReference type="ARBA" id="ARBA00012452"/>
    </source>
</evidence>
<keyword evidence="3" id="KW-0808">Transferase</keyword>
<proteinExistence type="inferred from homology"/>
<evidence type="ECO:0000313" key="6">
    <source>
        <dbReference type="EMBL" id="CAG1858927.1"/>
    </source>
</evidence>
<dbReference type="SFLD" id="SFLDS00019">
    <property type="entry name" value="Glutathione_Transferase_(cytos"/>
    <property type="match status" value="1"/>
</dbReference>
<dbReference type="PANTHER" id="PTHR43900">
    <property type="entry name" value="GLUTATHIONE S-TRANSFERASE RHO"/>
    <property type="match status" value="1"/>
</dbReference>
<dbReference type="SUPFAM" id="SSF52833">
    <property type="entry name" value="Thioredoxin-like"/>
    <property type="match status" value="1"/>
</dbReference>
<dbReference type="EMBL" id="HG996466">
    <property type="protein sequence ID" value="CAG1858927.1"/>
    <property type="molecule type" value="Genomic_DNA"/>
</dbReference>
<evidence type="ECO:0000256" key="4">
    <source>
        <dbReference type="ARBA" id="ARBA00047960"/>
    </source>
</evidence>
<name>A0A8D7FMA0_MUSAM</name>
<dbReference type="EC" id="2.5.1.18" evidence="2"/>
<dbReference type="GO" id="GO:0004364">
    <property type="term" value="F:glutathione transferase activity"/>
    <property type="evidence" value="ECO:0007669"/>
    <property type="project" value="UniProtKB-EC"/>
</dbReference>
<dbReference type="CDD" id="cd03053">
    <property type="entry name" value="GST_N_Phi"/>
    <property type="match status" value="1"/>
</dbReference>
<dbReference type="PROSITE" id="PS50404">
    <property type="entry name" value="GST_NTER"/>
    <property type="match status" value="1"/>
</dbReference>
<organism evidence="6">
    <name type="scientific">Musa acuminata subsp. malaccensis</name>
    <name type="common">Wild banana</name>
    <name type="synonym">Musa malaccensis</name>
    <dbReference type="NCBI Taxonomy" id="214687"/>
    <lineage>
        <taxon>Eukaryota</taxon>
        <taxon>Viridiplantae</taxon>
        <taxon>Streptophyta</taxon>
        <taxon>Embryophyta</taxon>
        <taxon>Tracheophyta</taxon>
        <taxon>Spermatophyta</taxon>
        <taxon>Magnoliopsida</taxon>
        <taxon>Liliopsida</taxon>
        <taxon>Zingiberales</taxon>
        <taxon>Musaceae</taxon>
        <taxon>Musa</taxon>
    </lineage>
</organism>
<dbReference type="FunFam" id="3.40.30.10:FF:000016">
    <property type="entry name" value="Glutathione S-transferase F2"/>
    <property type="match status" value="1"/>
</dbReference>
<gene>
    <name evidence="6" type="ORF">GSMUA_292220.1</name>
</gene>
<dbReference type="InterPro" id="IPR004045">
    <property type="entry name" value="Glutathione_S-Trfase_N"/>
</dbReference>
<feature type="domain" description="GST N-terminal" evidence="5">
    <location>
        <begin position="2"/>
        <end position="84"/>
    </location>
</feature>
<dbReference type="Gene3D" id="3.40.30.10">
    <property type="entry name" value="Glutaredoxin"/>
    <property type="match status" value="1"/>
</dbReference>
<evidence type="ECO:0000256" key="1">
    <source>
        <dbReference type="ARBA" id="ARBA00010128"/>
    </source>
</evidence>
<accession>A0A8D7FMA0</accession>
<reference evidence="6" key="1">
    <citation type="submission" date="2021-03" db="EMBL/GenBank/DDBJ databases">
        <authorList>
            <consortium name="Genoscope - CEA"/>
            <person name="William W."/>
        </authorList>
    </citation>
    <scope>NUCLEOTIDE SEQUENCE</scope>
    <source>
        <strain evidence="6">Doubled-haploid Pahang</strain>
    </source>
</reference>
<evidence type="ECO:0000259" key="5">
    <source>
        <dbReference type="PROSITE" id="PS50404"/>
    </source>
</evidence>
<sequence length="118" mass="12976">MGSVKVYGPAMSTAVSRVMACLLEKEMPFQLLPIHLPKAQHKSPDFLKLQPFGQVPAFQDGDGTTLFESRAICRYICDKFAGQGNRSLLGREGGGAADRARVDQWVEAEVLDYVALFN</sequence>
<comment type="catalytic activity">
    <reaction evidence="4">
        <text>RX + glutathione = an S-substituted glutathione + a halide anion + H(+)</text>
        <dbReference type="Rhea" id="RHEA:16437"/>
        <dbReference type="ChEBI" id="CHEBI:15378"/>
        <dbReference type="ChEBI" id="CHEBI:16042"/>
        <dbReference type="ChEBI" id="CHEBI:17792"/>
        <dbReference type="ChEBI" id="CHEBI:57925"/>
        <dbReference type="ChEBI" id="CHEBI:90779"/>
        <dbReference type="EC" id="2.5.1.18"/>
    </reaction>
</comment>
<dbReference type="AlphaFoldDB" id="A0A8D7FMA0"/>
<dbReference type="InterPro" id="IPR036249">
    <property type="entry name" value="Thioredoxin-like_sf"/>
</dbReference>
<protein>
    <recommendedName>
        <fullName evidence="2">glutathione transferase</fullName>
        <ecNumber evidence="2">2.5.1.18</ecNumber>
    </recommendedName>
</protein>